<accession>A0AA38M105</accession>
<comment type="caution">
    <text evidence="1">The sequence shown here is derived from an EMBL/GenBank/DDBJ whole genome shotgun (WGS) entry which is preliminary data.</text>
</comment>
<protein>
    <submittedName>
        <fullName evidence="1">Uncharacterized protein</fullName>
    </submittedName>
</protein>
<proteinExistence type="predicted"/>
<dbReference type="AlphaFoldDB" id="A0AA38M105"/>
<reference evidence="1" key="1">
    <citation type="journal article" date="2023" name="G3 (Bethesda)">
        <title>Whole genome assemblies of Zophobas morio and Tenebrio molitor.</title>
        <authorList>
            <person name="Kaur S."/>
            <person name="Stinson S.A."/>
            <person name="diCenzo G.C."/>
        </authorList>
    </citation>
    <scope>NUCLEOTIDE SEQUENCE</scope>
    <source>
        <strain evidence="1">QUZm001</strain>
    </source>
</reference>
<evidence type="ECO:0000313" key="1">
    <source>
        <dbReference type="EMBL" id="KAJ3639845.1"/>
    </source>
</evidence>
<keyword evidence="2" id="KW-1185">Reference proteome</keyword>
<evidence type="ECO:0000313" key="2">
    <source>
        <dbReference type="Proteomes" id="UP001168821"/>
    </source>
</evidence>
<organism evidence="1 2">
    <name type="scientific">Zophobas morio</name>
    <dbReference type="NCBI Taxonomy" id="2755281"/>
    <lineage>
        <taxon>Eukaryota</taxon>
        <taxon>Metazoa</taxon>
        <taxon>Ecdysozoa</taxon>
        <taxon>Arthropoda</taxon>
        <taxon>Hexapoda</taxon>
        <taxon>Insecta</taxon>
        <taxon>Pterygota</taxon>
        <taxon>Neoptera</taxon>
        <taxon>Endopterygota</taxon>
        <taxon>Coleoptera</taxon>
        <taxon>Polyphaga</taxon>
        <taxon>Cucujiformia</taxon>
        <taxon>Tenebrionidae</taxon>
        <taxon>Zophobas</taxon>
    </lineage>
</organism>
<gene>
    <name evidence="1" type="ORF">Zmor_003180</name>
</gene>
<dbReference type="EMBL" id="JALNTZ010000010">
    <property type="protein sequence ID" value="KAJ3639845.1"/>
    <property type="molecule type" value="Genomic_DNA"/>
</dbReference>
<name>A0AA38M105_9CUCU</name>
<dbReference type="Proteomes" id="UP001168821">
    <property type="component" value="Unassembled WGS sequence"/>
</dbReference>
<sequence length="131" mass="14769">MLLSTELYRCKSWLKRDVPPNVSYNREGPKLINITLSASAHSTDVPPAESLTTGNRPPNIDTLYCRPRQINSLLKHFLTRTSRDCDANIRITEIPKLRLTHAMATLSDFFVLTDSTAIVSNNHDISHIAPR</sequence>